<gene>
    <name evidence="2" type="ORF">QYF61_013629</name>
</gene>
<accession>A0AAN7Q304</accession>
<feature type="compositionally biased region" description="Polar residues" evidence="1">
    <location>
        <begin position="67"/>
        <end position="89"/>
    </location>
</feature>
<protein>
    <submittedName>
        <fullName evidence="2">Uncharacterized protein</fullName>
    </submittedName>
</protein>
<dbReference type="AlphaFoldDB" id="A0AAN7Q304"/>
<feature type="region of interest" description="Disordered" evidence="1">
    <location>
        <begin position="60"/>
        <end position="95"/>
    </location>
</feature>
<proteinExistence type="predicted"/>
<keyword evidence="3" id="KW-1185">Reference proteome</keyword>
<dbReference type="Proteomes" id="UP001333110">
    <property type="component" value="Unassembled WGS sequence"/>
</dbReference>
<reference evidence="2 3" key="1">
    <citation type="journal article" date="2023" name="J. Hered.">
        <title>Chromosome-level genome of the wood stork (Mycteria americana) provides insight into avian chromosome evolution.</title>
        <authorList>
            <person name="Flamio R. Jr."/>
            <person name="Ramstad K.M."/>
        </authorList>
    </citation>
    <scope>NUCLEOTIDE SEQUENCE [LARGE SCALE GENOMIC DNA]</scope>
    <source>
        <strain evidence="2">JAX WOST 10</strain>
    </source>
</reference>
<organism evidence="2 3">
    <name type="scientific">Mycteria americana</name>
    <name type="common">Wood stork</name>
    <dbReference type="NCBI Taxonomy" id="33587"/>
    <lineage>
        <taxon>Eukaryota</taxon>
        <taxon>Metazoa</taxon>
        <taxon>Chordata</taxon>
        <taxon>Craniata</taxon>
        <taxon>Vertebrata</taxon>
        <taxon>Euteleostomi</taxon>
        <taxon>Archelosauria</taxon>
        <taxon>Archosauria</taxon>
        <taxon>Dinosauria</taxon>
        <taxon>Saurischia</taxon>
        <taxon>Theropoda</taxon>
        <taxon>Coelurosauria</taxon>
        <taxon>Aves</taxon>
        <taxon>Neognathae</taxon>
        <taxon>Neoaves</taxon>
        <taxon>Aequornithes</taxon>
        <taxon>Ciconiiformes</taxon>
        <taxon>Ciconiidae</taxon>
        <taxon>Mycteria</taxon>
    </lineage>
</organism>
<evidence type="ECO:0000313" key="2">
    <source>
        <dbReference type="EMBL" id="KAK4830796.1"/>
    </source>
</evidence>
<evidence type="ECO:0000256" key="1">
    <source>
        <dbReference type="SAM" id="MobiDB-lite"/>
    </source>
</evidence>
<sequence>MEPHSSSDAQGKDKRQWALIIIQEEKTFLNFHSQVYLHKTYRRGTPSQKPQTLEYQRRLHKTRYHASLSNQDKSPPSPQRGRSTKSSMAVNPPAT</sequence>
<dbReference type="EMBL" id="JAUNZN010000001">
    <property type="protein sequence ID" value="KAK4830796.1"/>
    <property type="molecule type" value="Genomic_DNA"/>
</dbReference>
<comment type="caution">
    <text evidence="2">The sequence shown here is derived from an EMBL/GenBank/DDBJ whole genome shotgun (WGS) entry which is preliminary data.</text>
</comment>
<name>A0AAN7Q304_MYCAM</name>
<evidence type="ECO:0000313" key="3">
    <source>
        <dbReference type="Proteomes" id="UP001333110"/>
    </source>
</evidence>